<feature type="compositionally biased region" description="Basic and acidic residues" evidence="1">
    <location>
        <begin position="253"/>
        <end position="272"/>
    </location>
</feature>
<proteinExistence type="predicted"/>
<feature type="compositionally biased region" description="Polar residues" evidence="1">
    <location>
        <begin position="279"/>
        <end position="295"/>
    </location>
</feature>
<dbReference type="STRING" id="101127.A0A1X2G8D3"/>
<comment type="caution">
    <text evidence="2">The sequence shown here is derived from an EMBL/GenBank/DDBJ whole genome shotgun (WGS) entry which is preliminary data.</text>
</comment>
<feature type="region of interest" description="Disordered" evidence="1">
    <location>
        <begin position="253"/>
        <end position="295"/>
    </location>
</feature>
<evidence type="ECO:0000313" key="2">
    <source>
        <dbReference type="EMBL" id="ORX47523.1"/>
    </source>
</evidence>
<name>A0A1X2G8D3_9FUNG</name>
<organism evidence="2 3">
    <name type="scientific">Hesseltinella vesiculosa</name>
    <dbReference type="NCBI Taxonomy" id="101127"/>
    <lineage>
        <taxon>Eukaryota</taxon>
        <taxon>Fungi</taxon>
        <taxon>Fungi incertae sedis</taxon>
        <taxon>Mucoromycota</taxon>
        <taxon>Mucoromycotina</taxon>
        <taxon>Mucoromycetes</taxon>
        <taxon>Mucorales</taxon>
        <taxon>Cunninghamellaceae</taxon>
        <taxon>Hesseltinella</taxon>
    </lineage>
</organism>
<keyword evidence="3" id="KW-1185">Reference proteome</keyword>
<gene>
    <name evidence="2" type="ORF">DM01DRAFT_24840</name>
</gene>
<reference evidence="2 3" key="1">
    <citation type="submission" date="2016-07" db="EMBL/GenBank/DDBJ databases">
        <title>Pervasive Adenine N6-methylation of Active Genes in Fungi.</title>
        <authorList>
            <consortium name="DOE Joint Genome Institute"/>
            <person name="Mondo S.J."/>
            <person name="Dannebaum R.O."/>
            <person name="Kuo R.C."/>
            <person name="Labutti K."/>
            <person name="Haridas S."/>
            <person name="Kuo A."/>
            <person name="Salamov A."/>
            <person name="Ahrendt S.R."/>
            <person name="Lipzen A."/>
            <person name="Sullivan W."/>
            <person name="Andreopoulos W.B."/>
            <person name="Clum A."/>
            <person name="Lindquist E."/>
            <person name="Daum C."/>
            <person name="Ramamoorthy G.K."/>
            <person name="Gryganskyi A."/>
            <person name="Culley D."/>
            <person name="Magnuson J.K."/>
            <person name="James T.Y."/>
            <person name="O'Malley M.A."/>
            <person name="Stajich J.E."/>
            <person name="Spatafora J.W."/>
            <person name="Visel A."/>
            <person name="Grigoriev I.V."/>
        </authorList>
    </citation>
    <scope>NUCLEOTIDE SEQUENCE [LARGE SCALE GENOMIC DNA]</scope>
    <source>
        <strain evidence="2 3">NRRL 3301</strain>
    </source>
</reference>
<dbReference type="OrthoDB" id="2289268at2759"/>
<dbReference type="Proteomes" id="UP000242146">
    <property type="component" value="Unassembled WGS sequence"/>
</dbReference>
<dbReference type="EMBL" id="MCGT01000033">
    <property type="protein sequence ID" value="ORX47523.1"/>
    <property type="molecule type" value="Genomic_DNA"/>
</dbReference>
<sequence>MDDLDSAGYDLDNLPSSGNAQDVSARRLGTIQGILSRLLWDESLPPLLDATMVRKQSKNLDPSDNELSTMKRIYQHLKPYMVYDGPKHPKRLQYRKINLIMLGNQALRLCGYHKFCQQYCPVVSAGSLYTLSMNAPALYELLHKKVDMRSIGVTSTPTARQNKHGVFSAIFDMDEVTKACTKNGTEFIFRMDVTPAFDTLLFGKTVKPRQQSMYEKRLKATSSDFDTTSMPTNSIHDHDLDTIGKAISLAEKERDRLTKAKRDTTKQLDSTRRAMKKSTIVNHPSTTNTSKGKGN</sequence>
<evidence type="ECO:0000256" key="1">
    <source>
        <dbReference type="SAM" id="MobiDB-lite"/>
    </source>
</evidence>
<dbReference type="AlphaFoldDB" id="A0A1X2G8D3"/>
<accession>A0A1X2G8D3</accession>
<evidence type="ECO:0000313" key="3">
    <source>
        <dbReference type="Proteomes" id="UP000242146"/>
    </source>
</evidence>
<protein>
    <submittedName>
        <fullName evidence="2">Uncharacterized protein</fullName>
    </submittedName>
</protein>